<accession>A0A850QTL0</accession>
<keyword evidence="1" id="KW-1133">Transmembrane helix</keyword>
<sequence length="129" mass="14275">MTQSSLGRWSQNAATKLHVKSALNPMLWLCAITIPLFLGTAYIFKDNQAVVFLLILAAIFPLILTGVGFMYFAINKPEKLQSEDYQLRHESLQIIQKKGSSKTIPLNTIEAIANPANTQKRIEGGQSNA</sequence>
<organism evidence="2 3">
    <name type="scientific">Photobacterium damselae subsp. damselae</name>
    <name type="common">Listonella damsela</name>
    <dbReference type="NCBI Taxonomy" id="85581"/>
    <lineage>
        <taxon>Bacteria</taxon>
        <taxon>Pseudomonadati</taxon>
        <taxon>Pseudomonadota</taxon>
        <taxon>Gammaproteobacteria</taxon>
        <taxon>Vibrionales</taxon>
        <taxon>Vibrionaceae</taxon>
        <taxon>Photobacterium</taxon>
    </lineage>
</organism>
<evidence type="ECO:0000256" key="1">
    <source>
        <dbReference type="SAM" id="Phobius"/>
    </source>
</evidence>
<name>A0A850QTL0_PHODD</name>
<evidence type="ECO:0000313" key="3">
    <source>
        <dbReference type="Proteomes" id="UP000533429"/>
    </source>
</evidence>
<protein>
    <submittedName>
        <fullName evidence="2">Uncharacterized protein</fullName>
    </submittedName>
</protein>
<gene>
    <name evidence="2" type="ORF">HWA77_00830</name>
</gene>
<reference evidence="2 3" key="1">
    <citation type="submission" date="2020-06" db="EMBL/GenBank/DDBJ databases">
        <title>Photobacterium damselae subsp. damselae comparative genomics.</title>
        <authorList>
            <person name="Osorio C.R."/>
        </authorList>
    </citation>
    <scope>NUCLEOTIDE SEQUENCE [LARGE SCALE GENOMIC DNA]</scope>
    <source>
        <strain evidence="2 3">TW250/03</strain>
    </source>
</reference>
<proteinExistence type="predicted"/>
<keyword evidence="1" id="KW-0472">Membrane</keyword>
<dbReference type="EMBL" id="JABXOR010000052">
    <property type="protein sequence ID" value="NVO98748.1"/>
    <property type="molecule type" value="Genomic_DNA"/>
</dbReference>
<keyword evidence="1" id="KW-0812">Transmembrane</keyword>
<comment type="caution">
    <text evidence="2">The sequence shown here is derived from an EMBL/GenBank/DDBJ whole genome shotgun (WGS) entry which is preliminary data.</text>
</comment>
<feature type="transmembrane region" description="Helical" evidence="1">
    <location>
        <begin position="26"/>
        <end position="44"/>
    </location>
</feature>
<dbReference type="AlphaFoldDB" id="A0A850QTL0"/>
<dbReference type="Proteomes" id="UP000533429">
    <property type="component" value="Unassembled WGS sequence"/>
</dbReference>
<feature type="transmembrane region" description="Helical" evidence="1">
    <location>
        <begin position="50"/>
        <end position="74"/>
    </location>
</feature>
<evidence type="ECO:0000313" key="2">
    <source>
        <dbReference type="EMBL" id="NVO98748.1"/>
    </source>
</evidence>